<dbReference type="Pfam" id="PF01722">
    <property type="entry name" value="BolA"/>
    <property type="match status" value="1"/>
</dbReference>
<comment type="similarity">
    <text evidence="1">Belongs to the BolA/IbaG family.</text>
</comment>
<gene>
    <name evidence="2" type="ORF">CR159_01285</name>
</gene>
<dbReference type="PIRSF" id="PIRSF003113">
    <property type="entry name" value="BolA"/>
    <property type="match status" value="1"/>
</dbReference>
<comment type="caution">
    <text evidence="2">The sequence shown here is derived from an EMBL/GenBank/DDBJ whole genome shotgun (WGS) entry which is preliminary data.</text>
</comment>
<keyword evidence="3" id="KW-1185">Reference proteome</keyword>
<dbReference type="GO" id="GO:0016226">
    <property type="term" value="P:iron-sulfur cluster assembly"/>
    <property type="evidence" value="ECO:0007669"/>
    <property type="project" value="TreeGrafter"/>
</dbReference>
<sequence length="87" mass="9832">MSTERMDQLKERLQALAPTQLDIIDESHFHAGHAGSKDGASHFRIVIRSDQFTGLSTLARHRLVYDRVHDLMPYPIHALAIDAKANQ</sequence>
<dbReference type="InterPro" id="IPR036065">
    <property type="entry name" value="BolA-like_sf"/>
</dbReference>
<dbReference type="AlphaFoldDB" id="A0A2N4U9M7"/>
<protein>
    <submittedName>
        <fullName evidence="2">BolA family transcriptional regulator</fullName>
    </submittedName>
</protein>
<evidence type="ECO:0000313" key="3">
    <source>
        <dbReference type="Proteomes" id="UP000234190"/>
    </source>
</evidence>
<dbReference type="SUPFAM" id="SSF82657">
    <property type="entry name" value="BolA-like"/>
    <property type="match status" value="1"/>
</dbReference>
<dbReference type="PANTHER" id="PTHR46230:SF7">
    <property type="entry name" value="BOLA-LIKE PROTEIN 1"/>
    <property type="match status" value="1"/>
</dbReference>
<name>A0A2N4U9M7_9BURK</name>
<dbReference type="EMBL" id="PDNW01000001">
    <property type="protein sequence ID" value="PLC51689.1"/>
    <property type="molecule type" value="Genomic_DNA"/>
</dbReference>
<organism evidence="2 3">
    <name type="scientific">Pollutimonas subterranea</name>
    <dbReference type="NCBI Taxonomy" id="2045210"/>
    <lineage>
        <taxon>Bacteria</taxon>
        <taxon>Pseudomonadati</taxon>
        <taxon>Pseudomonadota</taxon>
        <taxon>Betaproteobacteria</taxon>
        <taxon>Burkholderiales</taxon>
        <taxon>Alcaligenaceae</taxon>
        <taxon>Pollutimonas</taxon>
    </lineage>
</organism>
<evidence type="ECO:0000256" key="1">
    <source>
        <dbReference type="RuleBase" id="RU003860"/>
    </source>
</evidence>
<accession>A0A2N4U9M7</accession>
<proteinExistence type="inferred from homology"/>
<dbReference type="OrthoDB" id="5296536at2"/>
<reference evidence="2 3" key="1">
    <citation type="submission" date="2017-10" db="EMBL/GenBank/DDBJ databases">
        <title>Two draft genome sequences of Pusillimonas sp. strains isolated from a nitrate- and radionuclide-contaminated groundwater in Russia.</title>
        <authorList>
            <person name="Grouzdev D.S."/>
            <person name="Tourova T.P."/>
            <person name="Goeva M.A."/>
            <person name="Babich T.L."/>
            <person name="Sokolova D.S."/>
            <person name="Abdullin R."/>
            <person name="Poltaraus A.B."/>
            <person name="Toshchakov S.V."/>
            <person name="Nazina T.N."/>
        </authorList>
    </citation>
    <scope>NUCLEOTIDE SEQUENCE [LARGE SCALE GENOMIC DNA]</scope>
    <source>
        <strain evidence="2 3">JR1/69-3-13</strain>
    </source>
</reference>
<dbReference type="InterPro" id="IPR002634">
    <property type="entry name" value="BolA"/>
</dbReference>
<dbReference type="PANTHER" id="PTHR46230">
    <property type="match status" value="1"/>
</dbReference>
<dbReference type="Gene3D" id="3.30.300.90">
    <property type="entry name" value="BolA-like"/>
    <property type="match status" value="1"/>
</dbReference>
<dbReference type="Proteomes" id="UP000234190">
    <property type="component" value="Unassembled WGS sequence"/>
</dbReference>
<dbReference type="RefSeq" id="WP_102072178.1">
    <property type="nucleotide sequence ID" value="NZ_PDNW01000001.1"/>
</dbReference>
<evidence type="ECO:0000313" key="2">
    <source>
        <dbReference type="EMBL" id="PLC51689.1"/>
    </source>
</evidence>